<dbReference type="Gene3D" id="2.80.10.50">
    <property type="match status" value="1"/>
</dbReference>
<accession>A0ABP7CD56</accession>
<keyword evidence="2" id="KW-1185">Reference proteome</keyword>
<dbReference type="Proteomes" id="UP001500711">
    <property type="component" value="Unassembled WGS sequence"/>
</dbReference>
<dbReference type="EMBL" id="BAABBE010000045">
    <property type="protein sequence ID" value="GAA3684022.1"/>
    <property type="molecule type" value="Genomic_DNA"/>
</dbReference>
<protein>
    <recommendedName>
        <fullName evidence="3">Delta-60 repeat domain-containing protein</fullName>
    </recommendedName>
</protein>
<reference evidence="2" key="1">
    <citation type="journal article" date="2019" name="Int. J. Syst. Evol. Microbiol.">
        <title>The Global Catalogue of Microorganisms (GCM) 10K type strain sequencing project: providing services to taxonomists for standard genome sequencing and annotation.</title>
        <authorList>
            <consortium name="The Broad Institute Genomics Platform"/>
            <consortium name="The Broad Institute Genome Sequencing Center for Infectious Disease"/>
            <person name="Wu L."/>
            <person name="Ma J."/>
        </authorList>
    </citation>
    <scope>NUCLEOTIDE SEQUENCE [LARGE SCALE GENOMIC DNA]</scope>
    <source>
        <strain evidence="2">JCM 17494</strain>
    </source>
</reference>
<evidence type="ECO:0000313" key="2">
    <source>
        <dbReference type="Proteomes" id="UP001500711"/>
    </source>
</evidence>
<gene>
    <name evidence="1" type="ORF">GCM10022267_83570</name>
</gene>
<comment type="caution">
    <text evidence="1">The sequence shown here is derived from an EMBL/GenBank/DDBJ whole genome shotgun (WGS) entry which is preliminary data.</text>
</comment>
<sequence length="482" mass="49946">MVNWLIVQVAPYRDDTLSGRGADMKAITRILAILLLVSGITFRVDASSSRTDDVVIGVAMQGQQIVVAGTTRAAEGAPGDLFVLRYDYDGSPDTTFGPKRDGKVVFDLGGDDNAVGVVVTGARILVAATSRAAKDADSDIAVARFSWDGNPDKGFGRDNSGKVITDVATVSNPNAARSEDTAANLDAWVRDENSPSDSLALVAGTTRATAESAGDAVLVRYDVNGHLDTSFGARNGVITTDYGADDHAAGVLLQNSGSIVVVGGTKVSTEATEMLVLATHFDSGALDKRFGGAGTGIAISGDSEIPGSGVVLGLMKTEEIVIVGVRDDDLSVSRYISAGKLSGQLDPRFGTKGKVRTDLVVDGKSGLDSAGGVVLDNTDRVLVVSTTRISKEAPGRLTVVRYNADGRLHTDLAKKGYLVDLAIPGDTEGTGVLADSSAQIVAVGTTRAPGSADRDVLVARYRFTGDPDPGFNKTGRIVTNIG</sequence>
<proteinExistence type="predicted"/>
<dbReference type="NCBIfam" id="TIGR02608">
    <property type="entry name" value="delta_60_rpt"/>
    <property type="match status" value="7"/>
</dbReference>
<evidence type="ECO:0008006" key="3">
    <source>
        <dbReference type="Google" id="ProtNLM"/>
    </source>
</evidence>
<organism evidence="1 2">
    <name type="scientific">Lentzea roselyniae</name>
    <dbReference type="NCBI Taxonomy" id="531940"/>
    <lineage>
        <taxon>Bacteria</taxon>
        <taxon>Bacillati</taxon>
        <taxon>Actinomycetota</taxon>
        <taxon>Actinomycetes</taxon>
        <taxon>Pseudonocardiales</taxon>
        <taxon>Pseudonocardiaceae</taxon>
        <taxon>Lentzea</taxon>
    </lineage>
</organism>
<name>A0ABP7CD56_9PSEU</name>
<dbReference type="InterPro" id="IPR013431">
    <property type="entry name" value="Delta_60_rpt"/>
</dbReference>
<evidence type="ECO:0000313" key="1">
    <source>
        <dbReference type="EMBL" id="GAA3684022.1"/>
    </source>
</evidence>
<dbReference type="Pfam" id="PF17164">
    <property type="entry name" value="DUF5122"/>
    <property type="match status" value="2"/>
</dbReference>